<organism evidence="3 4">
    <name type="scientific">Dendroctonus ponderosae</name>
    <name type="common">Mountain pine beetle</name>
    <dbReference type="NCBI Taxonomy" id="77166"/>
    <lineage>
        <taxon>Eukaryota</taxon>
        <taxon>Metazoa</taxon>
        <taxon>Ecdysozoa</taxon>
        <taxon>Arthropoda</taxon>
        <taxon>Hexapoda</taxon>
        <taxon>Insecta</taxon>
        <taxon>Pterygota</taxon>
        <taxon>Neoptera</taxon>
        <taxon>Endopterygota</taxon>
        <taxon>Coleoptera</taxon>
        <taxon>Polyphaga</taxon>
        <taxon>Cucujiformia</taxon>
        <taxon>Curculionidae</taxon>
        <taxon>Scolytinae</taxon>
        <taxon>Dendroctonus</taxon>
    </lineage>
</organism>
<reference evidence="3" key="2">
    <citation type="submission" date="2024-08" db="UniProtKB">
        <authorList>
            <consortium name="EnsemblMetazoa"/>
        </authorList>
    </citation>
    <scope>IDENTIFICATION</scope>
</reference>
<feature type="coiled-coil region" evidence="1">
    <location>
        <begin position="235"/>
        <end position="265"/>
    </location>
</feature>
<evidence type="ECO:0000256" key="2">
    <source>
        <dbReference type="SAM" id="MobiDB-lite"/>
    </source>
</evidence>
<accession>A0AAR5PMJ2</accession>
<feature type="compositionally biased region" description="Polar residues" evidence="2">
    <location>
        <begin position="130"/>
        <end position="148"/>
    </location>
</feature>
<proteinExistence type="predicted"/>
<keyword evidence="1" id="KW-0175">Coiled coil</keyword>
<keyword evidence="4" id="KW-1185">Reference proteome</keyword>
<feature type="region of interest" description="Disordered" evidence="2">
    <location>
        <begin position="126"/>
        <end position="154"/>
    </location>
</feature>
<dbReference type="AlphaFoldDB" id="A0AAR5PMJ2"/>
<dbReference type="KEGG" id="dpa:109538972"/>
<dbReference type="EnsemblMetazoa" id="XM_019906447.1">
    <property type="protein sequence ID" value="XP_019762006.1"/>
    <property type="gene ID" value="LOC109538972"/>
</dbReference>
<dbReference type="GeneID" id="109538972"/>
<evidence type="ECO:0000256" key="1">
    <source>
        <dbReference type="SAM" id="Coils"/>
    </source>
</evidence>
<dbReference type="Proteomes" id="UP000019118">
    <property type="component" value="Unassembled WGS sequence"/>
</dbReference>
<name>A0AAR5PMJ2_DENPD</name>
<evidence type="ECO:0000313" key="3">
    <source>
        <dbReference type="EnsemblMetazoa" id="XP_019762006.1"/>
    </source>
</evidence>
<evidence type="ECO:0000313" key="4">
    <source>
        <dbReference type="Proteomes" id="UP000019118"/>
    </source>
</evidence>
<sequence>MGNTNSYSQRRNEVNQKIQEKNHICIAMNEEVQEAIESKDPTIVKKLMAEVAAHMIDLQQLRSMELSSSERGRSQRILKNFEMFMASLKSVLVPESPAFQSSSRPCNSSRIEPDIVSDLIHLENSDSTRRNSSLTTPESSANPSATHSQRQKDLPLHTSTCHAIEGVFQAIVSEFDFLKDKLQRPIDDIGEYYQIDKGVLFLQLQLNSVELPDNSPLYATKFKLLEQLESFRLLLDQKSGELEEQQQLAKEVNTLELKLDSAVTERELQCLNKRAQLIQETIKNGIWDDNLVENKADILKRLFAILVKINCASKTEDTELDELEGIRSIDRILEEEAEKLNINDDEELYANVPHRSRSEVDLQPRLRRTSSNVSQRGTVYINADVIRQNTTSDKPQIFSNSVQKYLEPINKRPLPLPRNYEEKVINDLPNQWRRLNKILNSQLISDAEKSEVAEIRKQAEIAKNLFERKIRKIMDKVEESVEL</sequence>
<protein>
    <submittedName>
        <fullName evidence="3">Uncharacterized protein</fullName>
    </submittedName>
</protein>
<reference evidence="4" key="1">
    <citation type="journal article" date="2013" name="Genome Biol.">
        <title>Draft genome of the mountain pine beetle, Dendroctonus ponderosae Hopkins, a major forest pest.</title>
        <authorList>
            <person name="Keeling C.I."/>
            <person name="Yuen M.M."/>
            <person name="Liao N.Y."/>
            <person name="Docking T.R."/>
            <person name="Chan S.K."/>
            <person name="Taylor G.A."/>
            <person name="Palmquist D.L."/>
            <person name="Jackman S.D."/>
            <person name="Nguyen A."/>
            <person name="Li M."/>
            <person name="Henderson H."/>
            <person name="Janes J.K."/>
            <person name="Zhao Y."/>
            <person name="Pandoh P."/>
            <person name="Moore R."/>
            <person name="Sperling F.A."/>
            <person name="Huber D.P."/>
            <person name="Birol I."/>
            <person name="Jones S.J."/>
            <person name="Bohlmann J."/>
        </authorList>
    </citation>
    <scope>NUCLEOTIDE SEQUENCE</scope>
</reference>